<accession>A0ACC2W8E3</accession>
<evidence type="ECO:0000313" key="1">
    <source>
        <dbReference type="EMBL" id="KAJ9107570.1"/>
    </source>
</evidence>
<dbReference type="EMBL" id="JASBWT010000002">
    <property type="protein sequence ID" value="KAJ9107570.1"/>
    <property type="molecule type" value="Genomic_DNA"/>
</dbReference>
<keyword evidence="2" id="KW-1185">Reference proteome</keyword>
<reference evidence="1" key="1">
    <citation type="submission" date="2023-04" db="EMBL/GenBank/DDBJ databases">
        <title>Draft Genome sequencing of Naganishia species isolated from polar environments using Oxford Nanopore Technology.</title>
        <authorList>
            <person name="Leo P."/>
            <person name="Venkateswaran K."/>
        </authorList>
    </citation>
    <scope>NUCLEOTIDE SEQUENCE</scope>
    <source>
        <strain evidence="1">MNA-CCFEE 5423</strain>
    </source>
</reference>
<name>A0ACC2W8E3_9TREE</name>
<organism evidence="1 2">
    <name type="scientific">Naganishia friedmannii</name>
    <dbReference type="NCBI Taxonomy" id="89922"/>
    <lineage>
        <taxon>Eukaryota</taxon>
        <taxon>Fungi</taxon>
        <taxon>Dikarya</taxon>
        <taxon>Basidiomycota</taxon>
        <taxon>Agaricomycotina</taxon>
        <taxon>Tremellomycetes</taxon>
        <taxon>Filobasidiales</taxon>
        <taxon>Filobasidiaceae</taxon>
        <taxon>Naganishia</taxon>
    </lineage>
</organism>
<protein>
    <submittedName>
        <fullName evidence="1">Uncharacterized protein</fullName>
    </submittedName>
</protein>
<dbReference type="Proteomes" id="UP001227268">
    <property type="component" value="Unassembled WGS sequence"/>
</dbReference>
<gene>
    <name evidence="1" type="ORF">QFC21_001029</name>
</gene>
<comment type="caution">
    <text evidence="1">The sequence shown here is derived from an EMBL/GenBank/DDBJ whole genome shotgun (WGS) entry which is preliminary data.</text>
</comment>
<sequence>MASLNTSQPPLNAASLTNHKASVYRKNANFVYSEEFTNPLLELLNPQEGERIVDLGCGSGELTAKLVSLVRPSGLVLGIDSSPDMLEKAKSLNSEAIHVVFASPHDIQTPLSFPLHTTLSDGDIKPHSFNAIFSNATLHWCKSPASVLSLCRSLLVQDGTGRLVVEMGGGMNMIGVRSAIWQALKKRGVDPAPLDPWYFPRVEEYRGLLISAGFAVRSIELIPRSTRLPTSLYGWLTTFARSSFLSSFSDNEAAEIMHEIEDACAPDCRYEELDEKTGALMEKWEVMYVRLRFEAVLEKYIDN</sequence>
<evidence type="ECO:0000313" key="2">
    <source>
        <dbReference type="Proteomes" id="UP001227268"/>
    </source>
</evidence>
<proteinExistence type="predicted"/>